<dbReference type="SUPFAM" id="SSF52091">
    <property type="entry name" value="SpoIIaa-like"/>
    <property type="match status" value="1"/>
</dbReference>
<comment type="caution">
    <text evidence="2">The sequence shown here is derived from an EMBL/GenBank/DDBJ whole genome shotgun (WGS) entry which is preliminary data.</text>
</comment>
<protein>
    <submittedName>
        <fullName evidence="2">STAS domain-containing protein</fullName>
    </submittedName>
</protein>
<evidence type="ECO:0000313" key="3">
    <source>
        <dbReference type="Proteomes" id="UP000680714"/>
    </source>
</evidence>
<dbReference type="InterPro" id="IPR058548">
    <property type="entry name" value="MlaB-like_STAS"/>
</dbReference>
<dbReference type="InterPro" id="IPR002645">
    <property type="entry name" value="STAS_dom"/>
</dbReference>
<dbReference type="CDD" id="cd07043">
    <property type="entry name" value="STAS_anti-anti-sigma_factors"/>
    <property type="match status" value="1"/>
</dbReference>
<evidence type="ECO:0000259" key="1">
    <source>
        <dbReference type="PROSITE" id="PS50801"/>
    </source>
</evidence>
<dbReference type="InterPro" id="IPR036513">
    <property type="entry name" value="STAS_dom_sf"/>
</dbReference>
<dbReference type="Proteomes" id="UP000680714">
    <property type="component" value="Unassembled WGS sequence"/>
</dbReference>
<name>A0ABS5I9P1_9PROT</name>
<feature type="domain" description="STAS" evidence="1">
    <location>
        <begin position="1"/>
        <end position="96"/>
    </location>
</feature>
<dbReference type="PROSITE" id="PS50801">
    <property type="entry name" value="STAS"/>
    <property type="match status" value="1"/>
</dbReference>
<gene>
    <name evidence="2" type="ORF">KEC16_01640</name>
</gene>
<dbReference type="Pfam" id="PF13466">
    <property type="entry name" value="STAS_2"/>
    <property type="match status" value="1"/>
</dbReference>
<evidence type="ECO:0000313" key="2">
    <source>
        <dbReference type="EMBL" id="MBR9970413.1"/>
    </source>
</evidence>
<dbReference type="RefSeq" id="WP_211545907.1">
    <property type="nucleotide sequence ID" value="NZ_JAGTUF010000001.1"/>
</dbReference>
<proteinExistence type="predicted"/>
<dbReference type="EMBL" id="JAGTUF010000001">
    <property type="protein sequence ID" value="MBR9970413.1"/>
    <property type="molecule type" value="Genomic_DNA"/>
</dbReference>
<dbReference type="Gene3D" id="3.30.750.24">
    <property type="entry name" value="STAS domain"/>
    <property type="match status" value="1"/>
</dbReference>
<organism evidence="2 3">
    <name type="scientific">Magnetospirillum sulfuroxidans</name>
    <dbReference type="NCBI Taxonomy" id="611300"/>
    <lineage>
        <taxon>Bacteria</taxon>
        <taxon>Pseudomonadati</taxon>
        <taxon>Pseudomonadota</taxon>
        <taxon>Alphaproteobacteria</taxon>
        <taxon>Rhodospirillales</taxon>
        <taxon>Rhodospirillaceae</taxon>
        <taxon>Magnetospirillum</taxon>
    </lineage>
</organism>
<reference evidence="2 3" key="1">
    <citation type="submission" date="2021-04" db="EMBL/GenBank/DDBJ databases">
        <title>Magnetospirillum sulfuroxidans sp. nov., a facultative chemolithoautotrophic sulfur-oxidizing alphaproteobacterium isolated from freshwater sediment and proposals for Paramagetospirillum gen. nov., and Magnetospirillaceae fam. nov.</title>
        <authorList>
            <person name="Koziaeva V."/>
            <person name="Geelhoed J.S."/>
            <person name="Sorokin D.Y."/>
            <person name="Grouzdev D.S."/>
        </authorList>
    </citation>
    <scope>NUCLEOTIDE SEQUENCE [LARGE SCALE GENOMIC DNA]</scope>
    <source>
        <strain evidence="2 3">J10</strain>
    </source>
</reference>
<sequence>MDFQINQEGGGVVAVLSGRLTFKENTAFRTLLGRLGQAKGGLVLDLRQLEFIDSAGLGMLLVMRDGHDGAIGLRTGDGLVARLLDLARFSDFFRME</sequence>
<keyword evidence="3" id="KW-1185">Reference proteome</keyword>
<accession>A0ABS5I9P1</accession>